<dbReference type="InterPro" id="IPR002904">
    <property type="entry name" value="Lys-tRNA-ligase"/>
</dbReference>
<protein>
    <recommendedName>
        <fullName evidence="10">Lysine--tRNA ligase</fullName>
        <ecNumber evidence="10">6.1.1.6</ecNumber>
    </recommendedName>
    <alternativeName>
        <fullName evidence="10">Lysyl-tRNA synthetase</fullName>
        <shortName evidence="10">LysRS</shortName>
    </alternativeName>
</protein>
<evidence type="ECO:0000256" key="3">
    <source>
        <dbReference type="ARBA" id="ARBA00022490"/>
    </source>
</evidence>
<name>A0A1F6EWC0_9BACT</name>
<dbReference type="AlphaFoldDB" id="A0A1F6EWC0"/>
<dbReference type="GO" id="GO:0000049">
    <property type="term" value="F:tRNA binding"/>
    <property type="evidence" value="ECO:0007669"/>
    <property type="project" value="InterPro"/>
</dbReference>
<keyword evidence="6 10" id="KW-0067">ATP-binding</keyword>
<keyword evidence="5 10" id="KW-0547">Nucleotide-binding</keyword>
<organism evidence="11 12">
    <name type="scientific">Candidatus Kaiserbacteria bacterium RIFCSPLOWO2_01_FULL_52_12b</name>
    <dbReference type="NCBI Taxonomy" id="1798509"/>
    <lineage>
        <taxon>Bacteria</taxon>
        <taxon>Candidatus Kaiseribacteriota</taxon>
    </lineage>
</organism>
<evidence type="ECO:0000256" key="6">
    <source>
        <dbReference type="ARBA" id="ARBA00022840"/>
    </source>
</evidence>
<comment type="catalytic activity">
    <reaction evidence="9 10">
        <text>tRNA(Lys) + L-lysine + ATP = L-lysyl-tRNA(Lys) + AMP + diphosphate</text>
        <dbReference type="Rhea" id="RHEA:20792"/>
        <dbReference type="Rhea" id="RHEA-COMP:9696"/>
        <dbReference type="Rhea" id="RHEA-COMP:9697"/>
        <dbReference type="ChEBI" id="CHEBI:30616"/>
        <dbReference type="ChEBI" id="CHEBI:32551"/>
        <dbReference type="ChEBI" id="CHEBI:33019"/>
        <dbReference type="ChEBI" id="CHEBI:78442"/>
        <dbReference type="ChEBI" id="CHEBI:78529"/>
        <dbReference type="ChEBI" id="CHEBI:456215"/>
        <dbReference type="EC" id="6.1.1.6"/>
    </reaction>
</comment>
<proteinExistence type="inferred from homology"/>
<comment type="caution">
    <text evidence="10">Lacks conserved residue(s) required for the propagation of feature annotation.</text>
</comment>
<dbReference type="SUPFAM" id="SSF52374">
    <property type="entry name" value="Nucleotidylyl transferase"/>
    <property type="match status" value="1"/>
</dbReference>
<dbReference type="Pfam" id="PF01921">
    <property type="entry name" value="tRNA-synt_1f"/>
    <property type="match status" value="1"/>
</dbReference>
<evidence type="ECO:0000256" key="10">
    <source>
        <dbReference type="HAMAP-Rule" id="MF_00177"/>
    </source>
</evidence>
<sequence>MLWADRIAGEIRNTRKPRNGKTFLIRDEKTMSGRVHVGAMRSVAVHGLVGEVLSEYGIPNEFKYEFNDFDPFDNVPAYLDQEKFKEHLGKPLYAVPSPEAGFKNYAEYFGDEFVGVHKKAGFTPNYYRATELYQSGKMDACIKTALEQASDIRRILKVVSGSEKDESWLPISIVCEKCGKMMTTRAYEFDGETVAYSCDRNPDEAKSCGHTGRIAPWKGTAKLFWKVDWAAKWIAQDVDIEGGGKDHSTKGGSRDVANHISRDVFGYEPPFDMPYEFFLVGGKKMSSSKGRGTSAKDMCDLFPPQIFRLALIGKDIREQIDIDPTGESVPRMYDWYDELALGVREGKDDDYSRLYALCELPENRAALSAPWQMRFREVAFIVQMAHLSLEHEAVRAKGSALTEDEERALLERARYAKFWLATYAPAEFKYELQKEMPQIELSDTQKKALAVLAEYLQAGTRSGEDIHSRLHEMKTEIPIQPKELFQAIYRIFLNRDSGPKAGWFLAGLPRDFVIARLNEAIQ</sequence>
<dbReference type="GO" id="GO:0004824">
    <property type="term" value="F:lysine-tRNA ligase activity"/>
    <property type="evidence" value="ECO:0007669"/>
    <property type="project" value="UniProtKB-UniRule"/>
</dbReference>
<keyword evidence="4 10" id="KW-0436">Ligase</keyword>
<evidence type="ECO:0000256" key="8">
    <source>
        <dbReference type="ARBA" id="ARBA00023146"/>
    </source>
</evidence>
<dbReference type="Gene3D" id="1.10.10.770">
    <property type="match status" value="1"/>
</dbReference>
<keyword evidence="3 10" id="KW-0963">Cytoplasm</keyword>
<dbReference type="Gene3D" id="1.10.10.350">
    <property type="match status" value="1"/>
</dbReference>
<dbReference type="Gene3D" id="3.40.50.620">
    <property type="entry name" value="HUPs"/>
    <property type="match status" value="2"/>
</dbReference>
<dbReference type="NCBIfam" id="TIGR00467">
    <property type="entry name" value="lysS_arch"/>
    <property type="match status" value="1"/>
</dbReference>
<evidence type="ECO:0000256" key="7">
    <source>
        <dbReference type="ARBA" id="ARBA00022917"/>
    </source>
</evidence>
<dbReference type="InterPro" id="IPR008925">
    <property type="entry name" value="aa_tRNA-synth_I_cd-bd_sf"/>
</dbReference>
<dbReference type="EMBL" id="MFLW01000028">
    <property type="protein sequence ID" value="OGG77919.1"/>
    <property type="molecule type" value="Genomic_DNA"/>
</dbReference>
<dbReference type="PANTHER" id="PTHR37940">
    <property type="entry name" value="LYSINE--TRNA LIGASE"/>
    <property type="match status" value="1"/>
</dbReference>
<reference evidence="11 12" key="1">
    <citation type="journal article" date="2016" name="Nat. Commun.">
        <title>Thousands of microbial genomes shed light on interconnected biogeochemical processes in an aquifer system.</title>
        <authorList>
            <person name="Anantharaman K."/>
            <person name="Brown C.T."/>
            <person name="Hug L.A."/>
            <person name="Sharon I."/>
            <person name="Castelle C.J."/>
            <person name="Probst A.J."/>
            <person name="Thomas B.C."/>
            <person name="Singh A."/>
            <person name="Wilkins M.J."/>
            <person name="Karaoz U."/>
            <person name="Brodie E.L."/>
            <person name="Williams K.H."/>
            <person name="Hubbard S.S."/>
            <person name="Banfield J.F."/>
        </authorList>
    </citation>
    <scope>NUCLEOTIDE SEQUENCE [LARGE SCALE GENOMIC DNA]</scope>
</reference>
<evidence type="ECO:0000256" key="9">
    <source>
        <dbReference type="ARBA" id="ARBA00048573"/>
    </source>
</evidence>
<keyword evidence="8 10" id="KW-0030">Aminoacyl-tRNA synthetase</keyword>
<evidence type="ECO:0000313" key="11">
    <source>
        <dbReference type="EMBL" id="OGG77919.1"/>
    </source>
</evidence>
<dbReference type="PANTHER" id="PTHR37940:SF1">
    <property type="entry name" value="LYSINE--TRNA LIGASE"/>
    <property type="match status" value="1"/>
</dbReference>
<comment type="subcellular location">
    <subcellularLocation>
        <location evidence="1 10">Cytoplasm</location>
    </subcellularLocation>
</comment>
<evidence type="ECO:0000256" key="4">
    <source>
        <dbReference type="ARBA" id="ARBA00022598"/>
    </source>
</evidence>
<keyword evidence="7 10" id="KW-0648">Protein biosynthesis</keyword>
<dbReference type="InterPro" id="IPR014729">
    <property type="entry name" value="Rossmann-like_a/b/a_fold"/>
</dbReference>
<evidence type="ECO:0000256" key="5">
    <source>
        <dbReference type="ARBA" id="ARBA00022741"/>
    </source>
</evidence>
<evidence type="ECO:0000256" key="1">
    <source>
        <dbReference type="ARBA" id="ARBA00004496"/>
    </source>
</evidence>
<evidence type="ECO:0000313" key="12">
    <source>
        <dbReference type="Proteomes" id="UP000178811"/>
    </source>
</evidence>
<dbReference type="GO" id="GO:0005524">
    <property type="term" value="F:ATP binding"/>
    <property type="evidence" value="ECO:0007669"/>
    <property type="project" value="UniProtKB-UniRule"/>
</dbReference>
<dbReference type="GO" id="GO:0005737">
    <property type="term" value="C:cytoplasm"/>
    <property type="evidence" value="ECO:0007669"/>
    <property type="project" value="UniProtKB-SubCell"/>
</dbReference>
<dbReference type="GO" id="GO:0006430">
    <property type="term" value="P:lysyl-tRNA aminoacylation"/>
    <property type="evidence" value="ECO:0007669"/>
    <property type="project" value="UniProtKB-UniRule"/>
</dbReference>
<comment type="caution">
    <text evidence="11">The sequence shown here is derived from an EMBL/GenBank/DDBJ whole genome shotgun (WGS) entry which is preliminary data.</text>
</comment>
<comment type="similarity">
    <text evidence="2 10">Belongs to the class-I aminoacyl-tRNA synthetase family.</text>
</comment>
<feature type="short sequence motif" description="'KMSKS' region" evidence="10">
    <location>
        <begin position="284"/>
        <end position="288"/>
    </location>
</feature>
<dbReference type="EC" id="6.1.1.6" evidence="10"/>
<accession>A0A1F6EWC0</accession>
<dbReference type="HAMAP" id="MF_00177">
    <property type="entry name" value="Lys_tRNA_synth_class1"/>
    <property type="match status" value="1"/>
</dbReference>
<dbReference type="SUPFAM" id="SSF48163">
    <property type="entry name" value="An anticodon-binding domain of class I aminoacyl-tRNA synthetases"/>
    <property type="match status" value="1"/>
</dbReference>
<dbReference type="InterPro" id="IPR020751">
    <property type="entry name" value="aa-tRNA-synth_I_codon-bd_sub2"/>
</dbReference>
<evidence type="ECO:0000256" key="2">
    <source>
        <dbReference type="ARBA" id="ARBA00005594"/>
    </source>
</evidence>
<dbReference type="Proteomes" id="UP000178811">
    <property type="component" value="Unassembled WGS sequence"/>
</dbReference>
<gene>
    <name evidence="10" type="primary">lysS</name>
    <name evidence="11" type="ORF">A3A36_02500</name>
</gene>